<dbReference type="Pfam" id="PF08338">
    <property type="entry name" value="DUF1731"/>
    <property type="match status" value="1"/>
</dbReference>
<dbReference type="RefSeq" id="WP_262432948.1">
    <property type="nucleotide sequence ID" value="NZ_JACRTF010000001.1"/>
</dbReference>
<protein>
    <submittedName>
        <fullName evidence="5">TIGR01777 family protein</fullName>
    </submittedName>
</protein>
<dbReference type="Proteomes" id="UP000651085">
    <property type="component" value="Unassembled WGS sequence"/>
</dbReference>
<proteinExistence type="inferred from homology"/>
<dbReference type="InterPro" id="IPR012674">
    <property type="entry name" value="Calycin"/>
</dbReference>
<evidence type="ECO:0000259" key="3">
    <source>
        <dbReference type="Pfam" id="PF08212"/>
    </source>
</evidence>
<dbReference type="InterPro" id="IPR001509">
    <property type="entry name" value="Epimerase_deHydtase"/>
</dbReference>
<name>A0A926F0D3_9BACT</name>
<comment type="similarity">
    <text evidence="1">Belongs to the NAD(P)-dependent epimerase/dehydratase family. SDR39U1 subfamily.</text>
</comment>
<comment type="caution">
    <text evidence="5">The sequence shown here is derived from an EMBL/GenBank/DDBJ whole genome shotgun (WGS) entry which is preliminary data.</text>
</comment>
<dbReference type="InterPro" id="IPR010099">
    <property type="entry name" value="SDR39U1"/>
</dbReference>
<organism evidence="5 6">
    <name type="scientific">Jilunia laotingensis</name>
    <dbReference type="NCBI Taxonomy" id="2763675"/>
    <lineage>
        <taxon>Bacteria</taxon>
        <taxon>Pseudomonadati</taxon>
        <taxon>Bacteroidota</taxon>
        <taxon>Bacteroidia</taxon>
        <taxon>Bacteroidales</taxon>
        <taxon>Bacteroidaceae</taxon>
        <taxon>Jilunia</taxon>
    </lineage>
</organism>
<feature type="domain" description="Lipocalin/cytosolic fatty-acid binding" evidence="3">
    <location>
        <begin position="292"/>
        <end position="435"/>
    </location>
</feature>
<dbReference type="Pfam" id="PF08212">
    <property type="entry name" value="Lipocalin_2"/>
    <property type="match status" value="1"/>
</dbReference>
<dbReference type="EMBL" id="JACRTF010000001">
    <property type="protein sequence ID" value="MBC8591725.1"/>
    <property type="molecule type" value="Genomic_DNA"/>
</dbReference>
<dbReference type="NCBIfam" id="TIGR01777">
    <property type="entry name" value="yfcH"/>
    <property type="match status" value="1"/>
</dbReference>
<dbReference type="AlphaFoldDB" id="A0A926F0D3"/>
<dbReference type="InterPro" id="IPR047202">
    <property type="entry name" value="Lipocalin_Blc-like_dom"/>
</dbReference>
<dbReference type="InterPro" id="IPR002446">
    <property type="entry name" value="Lipocalin_bac"/>
</dbReference>
<dbReference type="PRINTS" id="PR01171">
    <property type="entry name" value="BCTLIPOCALIN"/>
</dbReference>
<keyword evidence="6" id="KW-1185">Reference proteome</keyword>
<dbReference type="Pfam" id="PF01370">
    <property type="entry name" value="Epimerase"/>
    <property type="match status" value="1"/>
</dbReference>
<dbReference type="Gene3D" id="2.40.128.20">
    <property type="match status" value="1"/>
</dbReference>
<feature type="domain" description="NAD-dependent epimerase/dehydratase" evidence="2">
    <location>
        <begin position="3"/>
        <end position="209"/>
    </location>
</feature>
<reference evidence="5" key="1">
    <citation type="submission" date="2020-08" db="EMBL/GenBank/DDBJ databases">
        <title>Genome public.</title>
        <authorList>
            <person name="Liu C."/>
            <person name="Sun Q."/>
        </authorList>
    </citation>
    <scope>NUCLEOTIDE SEQUENCE</scope>
    <source>
        <strain evidence="5">N12</strain>
    </source>
</reference>
<sequence>MNIAISGASGFIGRHLTAYFTERGHRVIPLARPMFREGMLGYLTQALSHCDVVINLAGAPISKRWTPEHKRELYDSRIRVTHRIISALNAVRTKPKVLISASAVGIYPTEGDSDEYTNTRGGGFLADLCYAWEKEARRCPSQTRLVITRFGIVISPDGGAMVQMLRPLKLAKIGTAIGPGTQPFPWIDIRDLCRAMDFIIHNESVSGVVNLVAPQQVSQWAFTKAMSKAYNAGLTLIVPKFVFRFMYGEAASFLTTGPSVRPTRLKEMNFRFETPTLEKLFSGTDRTTVDELDLKRYLGRWYEIARYDHRFKRGMSEVTATYTLLPNGTLRVENEGVRNEEGKKIHKKAIGKAYVPDPAFPGRLKVSFFLWFYSDYYVLELDTVGYNYALIGSRSDKYLWILSRTPHLPEDIKKKLLHAAAQRGYDTGKLMWIEQI</sequence>
<dbReference type="InterPro" id="IPR013549">
    <property type="entry name" value="DUF1731"/>
</dbReference>
<evidence type="ECO:0000256" key="1">
    <source>
        <dbReference type="ARBA" id="ARBA00009353"/>
    </source>
</evidence>
<dbReference type="PROSITE" id="PS00213">
    <property type="entry name" value="LIPOCALIN"/>
    <property type="match status" value="1"/>
</dbReference>
<dbReference type="SUPFAM" id="SSF50814">
    <property type="entry name" value="Lipocalins"/>
    <property type="match status" value="1"/>
</dbReference>
<dbReference type="PANTHER" id="PTHR11092">
    <property type="entry name" value="SUGAR NUCLEOTIDE EPIMERASE RELATED"/>
    <property type="match status" value="1"/>
</dbReference>
<accession>A0A926F0D3</accession>
<evidence type="ECO:0000259" key="2">
    <source>
        <dbReference type="Pfam" id="PF01370"/>
    </source>
</evidence>
<dbReference type="InterPro" id="IPR036291">
    <property type="entry name" value="NAD(P)-bd_dom_sf"/>
</dbReference>
<dbReference type="SUPFAM" id="SSF51735">
    <property type="entry name" value="NAD(P)-binding Rossmann-fold domains"/>
    <property type="match status" value="1"/>
</dbReference>
<feature type="domain" description="DUF1731" evidence="4">
    <location>
        <begin position="238"/>
        <end position="279"/>
    </location>
</feature>
<dbReference type="InterPro" id="IPR000566">
    <property type="entry name" value="Lipocln_cytosolic_FA-bd_dom"/>
</dbReference>
<gene>
    <name evidence="5" type="ORF">H8744_00430</name>
</gene>
<dbReference type="InterPro" id="IPR022272">
    <property type="entry name" value="Lipocalin_CS"/>
</dbReference>
<dbReference type="CDD" id="cd19438">
    <property type="entry name" value="lipocalin_Blc-like"/>
    <property type="match status" value="1"/>
</dbReference>
<dbReference type="PANTHER" id="PTHR11092:SF0">
    <property type="entry name" value="EPIMERASE FAMILY PROTEIN SDR39U1"/>
    <property type="match status" value="1"/>
</dbReference>
<evidence type="ECO:0000259" key="4">
    <source>
        <dbReference type="Pfam" id="PF08338"/>
    </source>
</evidence>
<evidence type="ECO:0000313" key="5">
    <source>
        <dbReference type="EMBL" id="MBC8591725.1"/>
    </source>
</evidence>
<evidence type="ECO:0000313" key="6">
    <source>
        <dbReference type="Proteomes" id="UP000651085"/>
    </source>
</evidence>
<dbReference type="Gene3D" id="3.40.50.720">
    <property type="entry name" value="NAD(P)-binding Rossmann-like Domain"/>
    <property type="match status" value="1"/>
</dbReference>